<dbReference type="Pfam" id="PF01593">
    <property type="entry name" value="Amino_oxidase"/>
    <property type="match status" value="1"/>
</dbReference>
<reference evidence="3 4" key="1">
    <citation type="journal article" date="2015" name="Stand. Genomic Sci.">
        <title>Genomic Encyclopedia of Bacterial and Archaeal Type Strains, Phase III: the genomes of soil and plant-associated and newly described type strains.</title>
        <authorList>
            <person name="Whitman W.B."/>
            <person name="Woyke T."/>
            <person name="Klenk H.P."/>
            <person name="Zhou Y."/>
            <person name="Lilburn T.G."/>
            <person name="Beck B.J."/>
            <person name="De Vos P."/>
            <person name="Vandamme P."/>
            <person name="Eisen J.A."/>
            <person name="Garrity G."/>
            <person name="Hugenholtz P."/>
            <person name="Kyrpides N.C."/>
        </authorList>
    </citation>
    <scope>NUCLEOTIDE SEQUENCE [LARGE SCALE GENOMIC DNA]</scope>
    <source>
        <strain evidence="3 4">CV53</strain>
    </source>
</reference>
<dbReference type="AlphaFoldDB" id="A0A4R2B790"/>
<evidence type="ECO:0000256" key="1">
    <source>
        <dbReference type="ARBA" id="ARBA00038322"/>
    </source>
</evidence>
<name>A0A4R2B790_9BACI</name>
<feature type="domain" description="Amine oxidase" evidence="2">
    <location>
        <begin position="14"/>
        <end position="421"/>
    </location>
</feature>
<dbReference type="Gene3D" id="3.90.660.50">
    <property type="match status" value="1"/>
</dbReference>
<evidence type="ECO:0000259" key="2">
    <source>
        <dbReference type="Pfam" id="PF01593"/>
    </source>
</evidence>
<evidence type="ECO:0000313" key="3">
    <source>
        <dbReference type="EMBL" id="TCN22581.1"/>
    </source>
</evidence>
<dbReference type="Gene3D" id="3.50.50.60">
    <property type="entry name" value="FAD/NAD(P)-binding domain"/>
    <property type="match status" value="1"/>
</dbReference>
<dbReference type="Proteomes" id="UP000295689">
    <property type="component" value="Unassembled WGS sequence"/>
</dbReference>
<dbReference type="InterPro" id="IPR002937">
    <property type="entry name" value="Amino_oxidase"/>
</dbReference>
<accession>A0A4R2B790</accession>
<dbReference type="SUPFAM" id="SSF51905">
    <property type="entry name" value="FAD/NAD(P)-binding domain"/>
    <property type="match status" value="1"/>
</dbReference>
<dbReference type="EMBL" id="SLVV01000010">
    <property type="protein sequence ID" value="TCN22581.1"/>
    <property type="molecule type" value="Genomic_DNA"/>
</dbReference>
<comment type="caution">
    <text evidence="3">The sequence shown here is derived from an EMBL/GenBank/DDBJ whole genome shotgun (WGS) entry which is preliminary data.</text>
</comment>
<keyword evidence="4" id="KW-1185">Reference proteome</keyword>
<dbReference type="PRINTS" id="PR00368">
    <property type="entry name" value="FADPNR"/>
</dbReference>
<evidence type="ECO:0000313" key="4">
    <source>
        <dbReference type="Proteomes" id="UP000295689"/>
    </source>
</evidence>
<dbReference type="RefSeq" id="WP_132009336.1">
    <property type="nucleotide sequence ID" value="NZ_JABUHM010000011.1"/>
</dbReference>
<dbReference type="PANTHER" id="PTHR43734">
    <property type="entry name" value="PHYTOENE DESATURASE"/>
    <property type="match status" value="1"/>
</dbReference>
<proteinExistence type="inferred from homology"/>
<dbReference type="InterPro" id="IPR036188">
    <property type="entry name" value="FAD/NAD-bd_sf"/>
</dbReference>
<dbReference type="GO" id="GO:0016491">
    <property type="term" value="F:oxidoreductase activity"/>
    <property type="evidence" value="ECO:0007669"/>
    <property type="project" value="InterPro"/>
</dbReference>
<sequence length="432" mass="47967">MAQKWDIVIVGGGLAGYVAANFLTSTNLSILIVEKGKNVGGRARTNKINQQCLNLGPHALYKKGKAWSILEELDVALNGKSPKLSGLLIENNIEYAAPFSPIDLFTTRFLNWKERMEWVAVLVKIMNADPDKLAEQTFHQWAKAVTRSKKVESLLYTLGRIAAYCHAPDLASAKVMVTNLKNAIGGVQYLDGGWQMIIDQLHNKAISSGVQVQTHTLVKQIKPIEQDQFKLVLSNDEEILGKYIICTAGPAELNEMLDEKDHPDQNSFFAEITAVRGATLDVALTQLPCPNRLFAMGIPDPLYYSVHSNAATLSDDPNNAVLHVFKYHHPSDYIDGTRVKIELEQFLDQLQPGWRQYVITKRFIPNITVNQRLPQIGDEQKLTRSTTKIPGLYIAGDWASPDCILADGAASSGKQAAKEIILTEKRKKSANY</sequence>
<dbReference type="PANTHER" id="PTHR43734:SF1">
    <property type="entry name" value="PHYTOENE DESATURASE"/>
    <property type="match status" value="1"/>
</dbReference>
<protein>
    <submittedName>
        <fullName evidence="3">Phytoene dehydrogenase-like protein</fullName>
    </submittedName>
</protein>
<gene>
    <name evidence="3" type="ORF">EV146_11065</name>
</gene>
<comment type="similarity">
    <text evidence="1">Belongs to the carotenoid/retinoid oxidoreductase family. CrtN subfamily.</text>
</comment>
<organism evidence="3 4">
    <name type="scientific">Mesobacillus foraminis</name>
    <dbReference type="NCBI Taxonomy" id="279826"/>
    <lineage>
        <taxon>Bacteria</taxon>
        <taxon>Bacillati</taxon>
        <taxon>Bacillota</taxon>
        <taxon>Bacilli</taxon>
        <taxon>Bacillales</taxon>
        <taxon>Bacillaceae</taxon>
        <taxon>Mesobacillus</taxon>
    </lineage>
</organism>